<keyword evidence="2" id="KW-1185">Reference proteome</keyword>
<organism evidence="1 2">
    <name type="scientific">Spirosoma taeanense</name>
    <dbReference type="NCBI Taxonomy" id="2735870"/>
    <lineage>
        <taxon>Bacteria</taxon>
        <taxon>Pseudomonadati</taxon>
        <taxon>Bacteroidota</taxon>
        <taxon>Cytophagia</taxon>
        <taxon>Cytophagales</taxon>
        <taxon>Cytophagaceae</taxon>
        <taxon>Spirosoma</taxon>
    </lineage>
</organism>
<accession>A0A6M5YBQ8</accession>
<dbReference type="Proteomes" id="UP000502756">
    <property type="component" value="Chromosome"/>
</dbReference>
<name>A0A6M5YBQ8_9BACT</name>
<dbReference type="KEGG" id="stae:HNV11_19450"/>
<dbReference type="EMBL" id="CP053435">
    <property type="protein sequence ID" value="QJW91399.1"/>
    <property type="molecule type" value="Genomic_DNA"/>
</dbReference>
<evidence type="ECO:0000313" key="1">
    <source>
        <dbReference type="EMBL" id="QJW91399.1"/>
    </source>
</evidence>
<dbReference type="RefSeq" id="WP_171741247.1">
    <property type="nucleotide sequence ID" value="NZ_CP053435.1"/>
</dbReference>
<evidence type="ECO:0008006" key="3">
    <source>
        <dbReference type="Google" id="ProtNLM"/>
    </source>
</evidence>
<dbReference type="AlphaFoldDB" id="A0A6M5YBQ8"/>
<gene>
    <name evidence="1" type="ORF">HNV11_19450</name>
</gene>
<protein>
    <recommendedName>
        <fullName evidence="3">DUF2281 domain-containing protein</fullName>
    </recommendedName>
</protein>
<reference evidence="1 2" key="1">
    <citation type="submission" date="2020-05" db="EMBL/GenBank/DDBJ databases">
        <title>Genome sequencing of Spirosoma sp. TS118.</title>
        <authorList>
            <person name="Lee J.-H."/>
            <person name="Jeong S."/>
            <person name="Zhao L."/>
            <person name="Jung J.-H."/>
            <person name="Kim M.-K."/>
            <person name="Lim S."/>
        </authorList>
    </citation>
    <scope>NUCLEOTIDE SEQUENCE [LARGE SCALE GENOMIC DNA]</scope>
    <source>
        <strain evidence="1 2">TS118</strain>
    </source>
</reference>
<sequence length="80" mass="8918">MLTAVKGTYENGQIIWHEAPPVQERTEVIVTFLESEPSAEHSSRKTGLPNQSGIRFGSLTGKIRVPADFNEPLDDLSEYM</sequence>
<evidence type="ECO:0000313" key="2">
    <source>
        <dbReference type="Proteomes" id="UP000502756"/>
    </source>
</evidence>
<proteinExistence type="predicted"/>